<gene>
    <name evidence="1" type="ORF">Taro_056492</name>
</gene>
<protein>
    <submittedName>
        <fullName evidence="1">Uncharacterized protein</fullName>
    </submittedName>
</protein>
<evidence type="ECO:0000313" key="1">
    <source>
        <dbReference type="EMBL" id="MQM23428.1"/>
    </source>
</evidence>
<dbReference type="EMBL" id="NMUH01016292">
    <property type="protein sequence ID" value="MQM23428.1"/>
    <property type="molecule type" value="Genomic_DNA"/>
</dbReference>
<accession>A0A843XTN4</accession>
<name>A0A843XTN4_COLES</name>
<organism evidence="1 2">
    <name type="scientific">Colocasia esculenta</name>
    <name type="common">Wild taro</name>
    <name type="synonym">Arum esculentum</name>
    <dbReference type="NCBI Taxonomy" id="4460"/>
    <lineage>
        <taxon>Eukaryota</taxon>
        <taxon>Viridiplantae</taxon>
        <taxon>Streptophyta</taxon>
        <taxon>Embryophyta</taxon>
        <taxon>Tracheophyta</taxon>
        <taxon>Spermatophyta</taxon>
        <taxon>Magnoliopsida</taxon>
        <taxon>Liliopsida</taxon>
        <taxon>Araceae</taxon>
        <taxon>Aroideae</taxon>
        <taxon>Colocasieae</taxon>
        <taxon>Colocasia</taxon>
    </lineage>
</organism>
<keyword evidence="2" id="KW-1185">Reference proteome</keyword>
<evidence type="ECO:0000313" key="2">
    <source>
        <dbReference type="Proteomes" id="UP000652761"/>
    </source>
</evidence>
<sequence>MQSSNVANSNHKSNHSELAIFKVVWRNTNCVSYVHLPATEEPTTQLEYNEHEGSDTPLSTTAQCTISWEHDNLQEQHGHRHDGLLQTPLIKL</sequence>
<reference evidence="1" key="1">
    <citation type="submission" date="2017-07" db="EMBL/GenBank/DDBJ databases">
        <title>Taro Niue Genome Assembly and Annotation.</title>
        <authorList>
            <person name="Atibalentja N."/>
            <person name="Keating K."/>
            <person name="Fields C.J."/>
        </authorList>
    </citation>
    <scope>NUCLEOTIDE SEQUENCE</scope>
    <source>
        <strain evidence="1">Niue_2</strain>
        <tissue evidence="1">Leaf</tissue>
    </source>
</reference>
<dbReference type="Proteomes" id="UP000652761">
    <property type="component" value="Unassembled WGS sequence"/>
</dbReference>
<comment type="caution">
    <text evidence="1">The sequence shown here is derived from an EMBL/GenBank/DDBJ whole genome shotgun (WGS) entry which is preliminary data.</text>
</comment>
<dbReference type="AlphaFoldDB" id="A0A843XTN4"/>
<proteinExistence type="predicted"/>